<gene>
    <name evidence="1" type="ORF">E1269_12475</name>
</gene>
<keyword evidence="2" id="KW-1185">Reference proteome</keyword>
<proteinExistence type="predicted"/>
<dbReference type="InterPro" id="IPR018735">
    <property type="entry name" value="DUF2277"/>
</dbReference>
<evidence type="ECO:0000313" key="2">
    <source>
        <dbReference type="Proteomes" id="UP000294739"/>
    </source>
</evidence>
<sequence length="93" mass="10303">MCRNIKPLYNLAPPASADEVYDAALQYVRKLSGTRTPSQANREAFDQAVAEIAHVTRHLLDSWVTNAPPRDREVEAAKARARYEARVAAGAPR</sequence>
<protein>
    <submittedName>
        <fullName evidence="1">DUF2277 domain-containing protein</fullName>
    </submittedName>
</protein>
<organism evidence="1 2">
    <name type="scientific">Jiangella asiatica</name>
    <dbReference type="NCBI Taxonomy" id="2530372"/>
    <lineage>
        <taxon>Bacteria</taxon>
        <taxon>Bacillati</taxon>
        <taxon>Actinomycetota</taxon>
        <taxon>Actinomycetes</taxon>
        <taxon>Jiangellales</taxon>
        <taxon>Jiangellaceae</taxon>
        <taxon>Jiangella</taxon>
    </lineage>
</organism>
<evidence type="ECO:0000313" key="1">
    <source>
        <dbReference type="EMBL" id="TDE10129.1"/>
    </source>
</evidence>
<dbReference type="RefSeq" id="WP_131894899.1">
    <property type="nucleotide sequence ID" value="NZ_SMKZ01000015.1"/>
</dbReference>
<name>A0A4R5D981_9ACTN</name>
<dbReference type="EMBL" id="SMKZ01000015">
    <property type="protein sequence ID" value="TDE10129.1"/>
    <property type="molecule type" value="Genomic_DNA"/>
</dbReference>
<reference evidence="1 2" key="1">
    <citation type="submission" date="2019-03" db="EMBL/GenBank/DDBJ databases">
        <title>Draft genome sequences of novel Actinobacteria.</title>
        <authorList>
            <person name="Sahin N."/>
            <person name="Ay H."/>
            <person name="Saygin H."/>
        </authorList>
    </citation>
    <scope>NUCLEOTIDE SEQUENCE [LARGE SCALE GENOMIC DNA]</scope>
    <source>
        <strain evidence="1 2">5K138</strain>
    </source>
</reference>
<comment type="caution">
    <text evidence="1">The sequence shown here is derived from an EMBL/GenBank/DDBJ whole genome shotgun (WGS) entry which is preliminary data.</text>
</comment>
<dbReference type="OrthoDB" id="2720376at2"/>
<dbReference type="Proteomes" id="UP000294739">
    <property type="component" value="Unassembled WGS sequence"/>
</dbReference>
<dbReference type="InParanoid" id="A0A4R5D981"/>
<accession>A0A4R5D981</accession>
<dbReference type="AlphaFoldDB" id="A0A4R5D981"/>
<dbReference type="Pfam" id="PF10041">
    <property type="entry name" value="DUF2277"/>
    <property type="match status" value="1"/>
</dbReference>